<organism evidence="2 3">
    <name type="scientific">Macrosiphum euphorbiae</name>
    <name type="common">potato aphid</name>
    <dbReference type="NCBI Taxonomy" id="13131"/>
    <lineage>
        <taxon>Eukaryota</taxon>
        <taxon>Metazoa</taxon>
        <taxon>Ecdysozoa</taxon>
        <taxon>Arthropoda</taxon>
        <taxon>Hexapoda</taxon>
        <taxon>Insecta</taxon>
        <taxon>Pterygota</taxon>
        <taxon>Neoptera</taxon>
        <taxon>Paraneoptera</taxon>
        <taxon>Hemiptera</taxon>
        <taxon>Sternorrhyncha</taxon>
        <taxon>Aphidomorpha</taxon>
        <taxon>Aphidoidea</taxon>
        <taxon>Aphididae</taxon>
        <taxon>Macrosiphini</taxon>
        <taxon>Macrosiphum</taxon>
    </lineage>
</organism>
<feature type="domain" description="DUF4371" evidence="1">
    <location>
        <begin position="2"/>
        <end position="162"/>
    </location>
</feature>
<dbReference type="Proteomes" id="UP001160148">
    <property type="component" value="Unassembled WGS sequence"/>
</dbReference>
<evidence type="ECO:0000259" key="1">
    <source>
        <dbReference type="Pfam" id="PF14291"/>
    </source>
</evidence>
<evidence type="ECO:0000313" key="2">
    <source>
        <dbReference type="EMBL" id="CAI6352424.1"/>
    </source>
</evidence>
<dbReference type="AlphaFoldDB" id="A0AAV0W992"/>
<gene>
    <name evidence="2" type="ORF">MEUPH1_LOCUS8670</name>
</gene>
<keyword evidence="3" id="KW-1185">Reference proteome</keyword>
<comment type="caution">
    <text evidence="2">The sequence shown here is derived from an EMBL/GenBank/DDBJ whole genome shotgun (WGS) entry which is preliminary data.</text>
</comment>
<name>A0AAV0W992_9HEMI</name>
<dbReference type="PANTHER" id="PTHR45749:SF35">
    <property type="entry name" value="AC-LIKE TRANSPOSASE-RELATED"/>
    <property type="match status" value="1"/>
</dbReference>
<proteinExistence type="predicted"/>
<reference evidence="2 3" key="1">
    <citation type="submission" date="2023-01" db="EMBL/GenBank/DDBJ databases">
        <authorList>
            <person name="Whitehead M."/>
        </authorList>
    </citation>
    <scope>NUCLEOTIDE SEQUENCE [LARGE SCALE GENOMIC DNA]</scope>
</reference>
<sequence>MAFRGTSDKLFQPNNENCLGLVQLLGKYDDVMAEHLSQISKKSNRKHYCSHEIQDQLINLMANNVRDTIIANLHDAKYYSIITDCTPDISKSEQMSFTVRFVEKVGNSIIIKEHFIGFKTATDSTGLGLSQLMLQTLKDNNIEFTDCRGQGYDNGANMKGKIKEFRQNY</sequence>
<evidence type="ECO:0000313" key="3">
    <source>
        <dbReference type="Proteomes" id="UP001160148"/>
    </source>
</evidence>
<dbReference type="PANTHER" id="PTHR45749">
    <property type="match status" value="1"/>
</dbReference>
<accession>A0AAV0W992</accession>
<protein>
    <recommendedName>
        <fullName evidence="1">DUF4371 domain-containing protein</fullName>
    </recommendedName>
</protein>
<dbReference type="InterPro" id="IPR025398">
    <property type="entry name" value="DUF4371"/>
</dbReference>
<dbReference type="Pfam" id="PF14291">
    <property type="entry name" value="DUF4371"/>
    <property type="match status" value="1"/>
</dbReference>
<dbReference type="EMBL" id="CARXXK010000002">
    <property type="protein sequence ID" value="CAI6352424.1"/>
    <property type="molecule type" value="Genomic_DNA"/>
</dbReference>